<feature type="compositionally biased region" description="Basic and acidic residues" evidence="1">
    <location>
        <begin position="18"/>
        <end position="43"/>
    </location>
</feature>
<dbReference type="AlphaFoldDB" id="A0A372LY04"/>
<evidence type="ECO:0000256" key="1">
    <source>
        <dbReference type="SAM" id="MobiDB-lite"/>
    </source>
</evidence>
<name>A0A372LY04_9ACTN</name>
<dbReference type="EMBL" id="QUAK01000201">
    <property type="protein sequence ID" value="RFU83419.1"/>
    <property type="molecule type" value="Genomic_DNA"/>
</dbReference>
<evidence type="ECO:0000313" key="3">
    <source>
        <dbReference type="Proteomes" id="UP000263094"/>
    </source>
</evidence>
<gene>
    <name evidence="2" type="ORF">DY218_27835</name>
</gene>
<organism evidence="2 3">
    <name type="scientific">Streptomyces triticagri</name>
    <dbReference type="NCBI Taxonomy" id="2293568"/>
    <lineage>
        <taxon>Bacteria</taxon>
        <taxon>Bacillati</taxon>
        <taxon>Actinomycetota</taxon>
        <taxon>Actinomycetes</taxon>
        <taxon>Kitasatosporales</taxon>
        <taxon>Streptomycetaceae</taxon>
        <taxon>Streptomyces</taxon>
    </lineage>
</organism>
<feature type="compositionally biased region" description="Basic residues" evidence="1">
    <location>
        <begin position="75"/>
        <end position="86"/>
    </location>
</feature>
<reference evidence="2 3" key="1">
    <citation type="submission" date="2018-08" db="EMBL/GenBank/DDBJ databases">
        <title>Isolation, diversity and antifungal activity of Actinobacteria from wheat.</title>
        <authorList>
            <person name="Han C."/>
        </authorList>
    </citation>
    <scope>NUCLEOTIDE SEQUENCE [LARGE SCALE GENOMIC DNA]</scope>
    <source>
        <strain evidence="2 3">NEAU-YY421</strain>
    </source>
</reference>
<keyword evidence="3" id="KW-1185">Reference proteome</keyword>
<comment type="caution">
    <text evidence="2">The sequence shown here is derived from an EMBL/GenBank/DDBJ whole genome shotgun (WGS) entry which is preliminary data.</text>
</comment>
<evidence type="ECO:0000313" key="2">
    <source>
        <dbReference type="EMBL" id="RFU83419.1"/>
    </source>
</evidence>
<sequence length="98" mass="11062">MRAALFRTAPIAGSRTGRMPDFRTARKPDSLTRKPDRLTRRQDSLTADEEPTTRATAVTESRGRVRRGGRDYSARARRGRERKARVRQGPARSDRPAG</sequence>
<dbReference type="Proteomes" id="UP000263094">
    <property type="component" value="Unassembled WGS sequence"/>
</dbReference>
<accession>A0A372LY04</accession>
<feature type="region of interest" description="Disordered" evidence="1">
    <location>
        <begin position="1"/>
        <end position="98"/>
    </location>
</feature>
<protein>
    <submittedName>
        <fullName evidence="2">Uncharacterized protein</fullName>
    </submittedName>
</protein>
<proteinExistence type="predicted"/>